<gene>
    <name evidence="3" type="ORF">ERS852578_02645</name>
</gene>
<dbReference type="GO" id="GO:0080120">
    <property type="term" value="P:CAAX-box protein maturation"/>
    <property type="evidence" value="ECO:0007669"/>
    <property type="project" value="UniProtKB-ARBA"/>
</dbReference>
<feature type="transmembrane region" description="Helical" evidence="1">
    <location>
        <begin position="12"/>
        <end position="29"/>
    </location>
</feature>
<name>A0A173UQ53_9FIRM</name>
<keyword evidence="1" id="KW-0812">Transmembrane</keyword>
<feature type="transmembrane region" description="Helical" evidence="1">
    <location>
        <begin position="286"/>
        <end position="311"/>
    </location>
</feature>
<feature type="transmembrane region" description="Helical" evidence="1">
    <location>
        <begin position="119"/>
        <end position="143"/>
    </location>
</feature>
<keyword evidence="3" id="KW-0378">Hydrolase</keyword>
<sequence>MSQQKFLNPNRIWFTIVLLHIVGSVLDSVLAILPFGRIIAAIAIWFFLANIQEKNIRRIEICIAGCIITIFMMYSIDISYQGTILLNELLLLYVFWACQNAYVKPVEYCHLRKVSLKSIGLIIVAAIFLFIMADYVNACSMIAFQNLLDDSLRAIVNKPVEALVVVAILPAIIEEFLFRGMIYRGIANKSNKKIAIIISALLFAFLHMNFNQMCYAFVMGLVFAIVIYLTDNLSVSILLHMLFNAFTVIITCFEKSNAIQAILQCNIAGYTLFNPSLTDTQGKIEISLLIIGGLIAILSAVIAGWLILLIAKTEKTTETTINNENILKDNDNIFKNNEKWKPDLRFFAGSGVCILIAILYEILL</sequence>
<protein>
    <submittedName>
        <fullName evidence="3">CAAX amino terminal protease self-immunity</fullName>
    </submittedName>
</protein>
<dbReference type="OrthoDB" id="2035856at2"/>
<dbReference type="PANTHER" id="PTHR36435:SF1">
    <property type="entry name" value="CAAX AMINO TERMINAL PROTEASE FAMILY PROTEIN"/>
    <property type="match status" value="1"/>
</dbReference>
<proteinExistence type="predicted"/>
<organism evidence="3 4">
    <name type="scientific">Anaerobutyricum hallii</name>
    <dbReference type="NCBI Taxonomy" id="39488"/>
    <lineage>
        <taxon>Bacteria</taxon>
        <taxon>Bacillati</taxon>
        <taxon>Bacillota</taxon>
        <taxon>Clostridia</taxon>
        <taxon>Lachnospirales</taxon>
        <taxon>Lachnospiraceae</taxon>
        <taxon>Anaerobutyricum</taxon>
    </lineage>
</organism>
<dbReference type="GO" id="GO:0006508">
    <property type="term" value="P:proteolysis"/>
    <property type="evidence" value="ECO:0007669"/>
    <property type="project" value="UniProtKB-KW"/>
</dbReference>
<dbReference type="GO" id="GO:0004175">
    <property type="term" value="F:endopeptidase activity"/>
    <property type="evidence" value="ECO:0007669"/>
    <property type="project" value="UniProtKB-ARBA"/>
</dbReference>
<evidence type="ECO:0000259" key="2">
    <source>
        <dbReference type="Pfam" id="PF02517"/>
    </source>
</evidence>
<feature type="transmembrane region" description="Helical" evidence="1">
    <location>
        <begin position="82"/>
        <end position="98"/>
    </location>
</feature>
<evidence type="ECO:0000313" key="3">
    <source>
        <dbReference type="EMBL" id="CUN17183.1"/>
    </source>
</evidence>
<accession>A0A173UQ53</accession>
<dbReference type="InterPro" id="IPR003675">
    <property type="entry name" value="Rce1/LyrA-like_dom"/>
</dbReference>
<feature type="domain" description="CAAX prenyl protease 2/Lysostaphin resistance protein A-like" evidence="2">
    <location>
        <begin position="162"/>
        <end position="246"/>
    </location>
</feature>
<dbReference type="RefSeq" id="WP_055183267.1">
    <property type="nucleotide sequence ID" value="NZ_CAUDVV010000079.1"/>
</dbReference>
<feature type="transmembrane region" description="Helical" evidence="1">
    <location>
        <begin position="58"/>
        <end position="76"/>
    </location>
</feature>
<dbReference type="EMBL" id="CYYC01000043">
    <property type="protein sequence ID" value="CUN17183.1"/>
    <property type="molecule type" value="Genomic_DNA"/>
</dbReference>
<evidence type="ECO:0000313" key="4">
    <source>
        <dbReference type="Proteomes" id="UP000095390"/>
    </source>
</evidence>
<keyword evidence="1" id="KW-1133">Transmembrane helix</keyword>
<dbReference type="PANTHER" id="PTHR36435">
    <property type="entry name" value="SLR1288 PROTEIN"/>
    <property type="match status" value="1"/>
</dbReference>
<dbReference type="Proteomes" id="UP000095390">
    <property type="component" value="Unassembled WGS sequence"/>
</dbReference>
<dbReference type="AlphaFoldDB" id="A0A173UQ53"/>
<keyword evidence="1" id="KW-0472">Membrane</keyword>
<feature type="transmembrane region" description="Helical" evidence="1">
    <location>
        <begin position="35"/>
        <end position="51"/>
    </location>
</feature>
<keyword evidence="3" id="KW-0645">Protease</keyword>
<reference evidence="3 4" key="1">
    <citation type="submission" date="2015-09" db="EMBL/GenBank/DDBJ databases">
        <authorList>
            <consortium name="Pathogen Informatics"/>
        </authorList>
    </citation>
    <scope>NUCLEOTIDE SEQUENCE [LARGE SCALE GENOMIC DNA]</scope>
    <source>
        <strain evidence="3 4">2789STDY5834966</strain>
    </source>
</reference>
<dbReference type="Pfam" id="PF02517">
    <property type="entry name" value="Rce1-like"/>
    <property type="match status" value="1"/>
</dbReference>
<evidence type="ECO:0000256" key="1">
    <source>
        <dbReference type="SAM" id="Phobius"/>
    </source>
</evidence>
<feature type="transmembrane region" description="Helical" evidence="1">
    <location>
        <begin position="344"/>
        <end position="363"/>
    </location>
</feature>
<dbReference type="InterPro" id="IPR052710">
    <property type="entry name" value="CAAX_protease"/>
</dbReference>
<feature type="transmembrane region" description="Helical" evidence="1">
    <location>
        <begin position="194"/>
        <end position="227"/>
    </location>
</feature>